<dbReference type="Gene3D" id="3.10.20.370">
    <property type="match status" value="1"/>
</dbReference>
<dbReference type="Pfam" id="PF17919">
    <property type="entry name" value="RT_RNaseH_2"/>
    <property type="match status" value="1"/>
</dbReference>
<dbReference type="InterPro" id="IPR050951">
    <property type="entry name" value="Retrovirus_Pol_polyprotein"/>
</dbReference>
<dbReference type="SUPFAM" id="SSF56672">
    <property type="entry name" value="DNA/RNA polymerases"/>
    <property type="match status" value="1"/>
</dbReference>
<gene>
    <name evidence="3" type="primary">pol</name>
    <name evidence="3" type="ORF">CR513_21191</name>
</gene>
<dbReference type="InterPro" id="IPR041577">
    <property type="entry name" value="RT_RNaseH_2"/>
</dbReference>
<dbReference type="Gene3D" id="3.30.70.270">
    <property type="match status" value="2"/>
</dbReference>
<proteinExistence type="predicted"/>
<evidence type="ECO:0000259" key="2">
    <source>
        <dbReference type="Pfam" id="PF17919"/>
    </source>
</evidence>
<dbReference type="Gene3D" id="3.10.10.10">
    <property type="entry name" value="HIV Type 1 Reverse Transcriptase, subunit A, domain 1"/>
    <property type="match status" value="1"/>
</dbReference>
<reference evidence="3" key="1">
    <citation type="submission" date="2018-05" db="EMBL/GenBank/DDBJ databases">
        <title>Draft genome of Mucuna pruriens seed.</title>
        <authorList>
            <person name="Nnadi N.E."/>
            <person name="Vos R."/>
            <person name="Hasami M.H."/>
            <person name="Devisetty U.K."/>
            <person name="Aguiy J.C."/>
        </authorList>
    </citation>
    <scope>NUCLEOTIDE SEQUENCE [LARGE SCALE GENOMIC DNA]</scope>
    <source>
        <strain evidence="3">JCA_2017</strain>
    </source>
</reference>
<organism evidence="3 4">
    <name type="scientific">Mucuna pruriens</name>
    <name type="common">Velvet bean</name>
    <name type="synonym">Dolichos pruriens</name>
    <dbReference type="NCBI Taxonomy" id="157652"/>
    <lineage>
        <taxon>Eukaryota</taxon>
        <taxon>Viridiplantae</taxon>
        <taxon>Streptophyta</taxon>
        <taxon>Embryophyta</taxon>
        <taxon>Tracheophyta</taxon>
        <taxon>Spermatophyta</taxon>
        <taxon>Magnoliopsida</taxon>
        <taxon>eudicotyledons</taxon>
        <taxon>Gunneridae</taxon>
        <taxon>Pentapetalae</taxon>
        <taxon>rosids</taxon>
        <taxon>fabids</taxon>
        <taxon>Fabales</taxon>
        <taxon>Fabaceae</taxon>
        <taxon>Papilionoideae</taxon>
        <taxon>50 kb inversion clade</taxon>
        <taxon>NPAAA clade</taxon>
        <taxon>indigoferoid/millettioid clade</taxon>
        <taxon>Phaseoleae</taxon>
        <taxon>Mucuna</taxon>
    </lineage>
</organism>
<dbReference type="InterPro" id="IPR043502">
    <property type="entry name" value="DNA/RNA_pol_sf"/>
</dbReference>
<accession>A0A371H049</accession>
<sequence length="194" mass="21985">MHPQDEEKTAFITDDGAFYKVMPFGLKNAGATYQRLMDKIFKGVMGWMWRGIEANPEKCQVVVNMRSPQNVKEVQQFMDKITALSRFISKAAEIATPIFFTLRKGRRFTWTTECEKAFLRLKAMMATPLVLIRPSLGMPLHLYISVSGAAVSSVLIQEEKGEQRPVYFTSKVLQGAERRYQKIEKAALALVVAS</sequence>
<protein>
    <submittedName>
        <fullName evidence="3">Retrovirus-related Pol polyprotein from transposon opus</fullName>
    </submittedName>
</protein>
<keyword evidence="1" id="KW-0511">Multifunctional enzyme</keyword>
<dbReference type="PANTHER" id="PTHR37984:SF5">
    <property type="entry name" value="PROTEIN NYNRIN-LIKE"/>
    <property type="match status" value="1"/>
</dbReference>
<name>A0A371H049_MUCPR</name>
<evidence type="ECO:0000256" key="1">
    <source>
        <dbReference type="ARBA" id="ARBA00023268"/>
    </source>
</evidence>
<evidence type="ECO:0000313" key="4">
    <source>
        <dbReference type="Proteomes" id="UP000257109"/>
    </source>
</evidence>
<dbReference type="EMBL" id="QJKJ01003951">
    <property type="protein sequence ID" value="RDX96180.1"/>
    <property type="molecule type" value="Genomic_DNA"/>
</dbReference>
<feature type="non-terminal residue" evidence="3">
    <location>
        <position position="1"/>
    </location>
</feature>
<dbReference type="AlphaFoldDB" id="A0A371H049"/>
<comment type="caution">
    <text evidence="3">The sequence shown here is derived from an EMBL/GenBank/DDBJ whole genome shotgun (WGS) entry which is preliminary data.</text>
</comment>
<dbReference type="GO" id="GO:0003824">
    <property type="term" value="F:catalytic activity"/>
    <property type="evidence" value="ECO:0007669"/>
    <property type="project" value="UniProtKB-KW"/>
</dbReference>
<feature type="domain" description="Reverse transcriptase/retrotransposon-derived protein RNase H-like" evidence="2">
    <location>
        <begin position="110"/>
        <end position="193"/>
    </location>
</feature>
<dbReference type="PANTHER" id="PTHR37984">
    <property type="entry name" value="PROTEIN CBG26694"/>
    <property type="match status" value="1"/>
</dbReference>
<dbReference type="STRING" id="157652.A0A371H049"/>
<dbReference type="InterPro" id="IPR043128">
    <property type="entry name" value="Rev_trsase/Diguanyl_cyclase"/>
</dbReference>
<keyword evidence="4" id="KW-1185">Reference proteome</keyword>
<dbReference type="OrthoDB" id="1712951at2759"/>
<evidence type="ECO:0000313" key="3">
    <source>
        <dbReference type="EMBL" id="RDX96180.1"/>
    </source>
</evidence>
<dbReference type="Proteomes" id="UP000257109">
    <property type="component" value="Unassembled WGS sequence"/>
</dbReference>